<sequence>MIENLRKKYGNAFEYVVHFRQLEQEKLKLTRELHDTALQEQIIALRELDLLLTEPELQERLDLKKRLFRIREQQASSIYTLRDFCQSHFVPRLADGELNNQIQLLLDRLQLRTNIEVIYHNRWQKRGLEGERALHVYRILQELIHNTEKHAHATRVELYMEQERDCFLIQYRDDGIGIDSIEQASTAKLGLKGIYSRVECLNGQISFTTAKHAGVQCMLRIPQVASAVQ</sequence>
<name>A0A919YS59_9BACL</name>
<dbReference type="InterPro" id="IPR050482">
    <property type="entry name" value="Sensor_HK_TwoCompSys"/>
</dbReference>
<dbReference type="EMBL" id="BOSE01000010">
    <property type="protein sequence ID" value="GIP18720.1"/>
    <property type="molecule type" value="Genomic_DNA"/>
</dbReference>
<accession>A0A919YS59</accession>
<dbReference type="RefSeq" id="WP_213519377.1">
    <property type="nucleotide sequence ID" value="NZ_BOSE01000010.1"/>
</dbReference>
<gene>
    <name evidence="5" type="ORF">J40TS1_43620</name>
</gene>
<keyword evidence="2" id="KW-0418">Kinase</keyword>
<dbReference type="InterPro" id="IPR036890">
    <property type="entry name" value="HATPase_C_sf"/>
</dbReference>
<keyword evidence="3" id="KW-0902">Two-component regulatory system</keyword>
<evidence type="ECO:0000313" key="6">
    <source>
        <dbReference type="Proteomes" id="UP000683139"/>
    </source>
</evidence>
<keyword evidence="1" id="KW-0808">Transferase</keyword>
<dbReference type="Gene3D" id="3.30.565.10">
    <property type="entry name" value="Histidine kinase-like ATPase, C-terminal domain"/>
    <property type="match status" value="1"/>
</dbReference>
<dbReference type="PANTHER" id="PTHR24421">
    <property type="entry name" value="NITRATE/NITRITE SENSOR PROTEIN NARX-RELATED"/>
    <property type="match status" value="1"/>
</dbReference>
<dbReference type="SUPFAM" id="SSF55874">
    <property type="entry name" value="ATPase domain of HSP90 chaperone/DNA topoisomerase II/histidine kinase"/>
    <property type="match status" value="1"/>
</dbReference>
<evidence type="ECO:0000313" key="5">
    <source>
        <dbReference type="EMBL" id="GIP18720.1"/>
    </source>
</evidence>
<dbReference type="Proteomes" id="UP000683139">
    <property type="component" value="Unassembled WGS sequence"/>
</dbReference>
<dbReference type="GO" id="GO:0016301">
    <property type="term" value="F:kinase activity"/>
    <property type="evidence" value="ECO:0007669"/>
    <property type="project" value="UniProtKB-KW"/>
</dbReference>
<protein>
    <recommendedName>
        <fullName evidence="4">Histidine kinase/HSP90-like ATPase domain-containing protein</fullName>
    </recommendedName>
</protein>
<dbReference type="CDD" id="cd16917">
    <property type="entry name" value="HATPase_UhpB-NarQ-NarX-like"/>
    <property type="match status" value="1"/>
</dbReference>
<proteinExistence type="predicted"/>
<dbReference type="GO" id="GO:0000160">
    <property type="term" value="P:phosphorelay signal transduction system"/>
    <property type="evidence" value="ECO:0007669"/>
    <property type="project" value="UniProtKB-KW"/>
</dbReference>
<dbReference type="InterPro" id="IPR003594">
    <property type="entry name" value="HATPase_dom"/>
</dbReference>
<dbReference type="Pfam" id="PF02518">
    <property type="entry name" value="HATPase_c"/>
    <property type="match status" value="1"/>
</dbReference>
<reference evidence="5" key="1">
    <citation type="submission" date="2021-03" db="EMBL/GenBank/DDBJ databases">
        <title>Antimicrobial resistance genes in bacteria isolated from Japanese honey, and their potential for conferring macrolide and lincosamide resistance in the American foulbrood pathogen Paenibacillus larvae.</title>
        <authorList>
            <person name="Okamoto M."/>
            <person name="Kumagai M."/>
            <person name="Kanamori H."/>
            <person name="Takamatsu D."/>
        </authorList>
    </citation>
    <scope>NUCLEOTIDE SEQUENCE</scope>
    <source>
        <strain evidence="5">J40TS1</strain>
    </source>
</reference>
<evidence type="ECO:0000256" key="3">
    <source>
        <dbReference type="ARBA" id="ARBA00023012"/>
    </source>
</evidence>
<evidence type="ECO:0000256" key="1">
    <source>
        <dbReference type="ARBA" id="ARBA00022679"/>
    </source>
</evidence>
<dbReference type="PANTHER" id="PTHR24421:SF60">
    <property type="entry name" value="SENSOR HISTIDINE KINASE COMP"/>
    <property type="match status" value="1"/>
</dbReference>
<evidence type="ECO:0000259" key="4">
    <source>
        <dbReference type="Pfam" id="PF02518"/>
    </source>
</evidence>
<organism evidence="5 6">
    <name type="scientific">Paenibacillus montaniterrae</name>
    <dbReference type="NCBI Taxonomy" id="429341"/>
    <lineage>
        <taxon>Bacteria</taxon>
        <taxon>Bacillati</taxon>
        <taxon>Bacillota</taxon>
        <taxon>Bacilli</taxon>
        <taxon>Bacillales</taxon>
        <taxon>Paenibacillaceae</taxon>
        <taxon>Paenibacillus</taxon>
    </lineage>
</organism>
<comment type="caution">
    <text evidence="5">The sequence shown here is derived from an EMBL/GenBank/DDBJ whole genome shotgun (WGS) entry which is preliminary data.</text>
</comment>
<feature type="domain" description="Histidine kinase/HSP90-like ATPase" evidence="4">
    <location>
        <begin position="134"/>
        <end position="223"/>
    </location>
</feature>
<keyword evidence="6" id="KW-1185">Reference proteome</keyword>
<dbReference type="AlphaFoldDB" id="A0A919YS59"/>
<evidence type="ECO:0000256" key="2">
    <source>
        <dbReference type="ARBA" id="ARBA00022777"/>
    </source>
</evidence>